<dbReference type="EMBL" id="JAINUG010003195">
    <property type="protein sequence ID" value="KAJ8344567.1"/>
    <property type="molecule type" value="Genomic_DNA"/>
</dbReference>
<dbReference type="AlphaFoldDB" id="A0AAD7VX38"/>
<protein>
    <submittedName>
        <fullName evidence="1">Uncharacterized protein</fullName>
    </submittedName>
</protein>
<gene>
    <name evidence="1" type="ORF">AAFF_G00239660</name>
</gene>
<keyword evidence="2" id="KW-1185">Reference proteome</keyword>
<accession>A0AAD7VX38</accession>
<reference evidence="1" key="1">
    <citation type="journal article" date="2023" name="Science">
        <title>Genome structures resolve the early diversification of teleost fishes.</title>
        <authorList>
            <person name="Parey E."/>
            <person name="Louis A."/>
            <person name="Montfort J."/>
            <person name="Bouchez O."/>
            <person name="Roques C."/>
            <person name="Iampietro C."/>
            <person name="Lluch J."/>
            <person name="Castinel A."/>
            <person name="Donnadieu C."/>
            <person name="Desvignes T."/>
            <person name="Floi Bucao C."/>
            <person name="Jouanno E."/>
            <person name="Wen M."/>
            <person name="Mejri S."/>
            <person name="Dirks R."/>
            <person name="Jansen H."/>
            <person name="Henkel C."/>
            <person name="Chen W.J."/>
            <person name="Zahm M."/>
            <person name="Cabau C."/>
            <person name="Klopp C."/>
            <person name="Thompson A.W."/>
            <person name="Robinson-Rechavi M."/>
            <person name="Braasch I."/>
            <person name="Lecointre G."/>
            <person name="Bobe J."/>
            <person name="Postlethwait J.H."/>
            <person name="Berthelot C."/>
            <person name="Roest Crollius H."/>
            <person name="Guiguen Y."/>
        </authorList>
    </citation>
    <scope>NUCLEOTIDE SEQUENCE</scope>
    <source>
        <strain evidence="1">NC1722</strain>
    </source>
</reference>
<evidence type="ECO:0000313" key="2">
    <source>
        <dbReference type="Proteomes" id="UP001221898"/>
    </source>
</evidence>
<comment type="caution">
    <text evidence="1">The sequence shown here is derived from an EMBL/GenBank/DDBJ whole genome shotgun (WGS) entry which is preliminary data.</text>
</comment>
<organism evidence="1 2">
    <name type="scientific">Aldrovandia affinis</name>
    <dbReference type="NCBI Taxonomy" id="143900"/>
    <lineage>
        <taxon>Eukaryota</taxon>
        <taxon>Metazoa</taxon>
        <taxon>Chordata</taxon>
        <taxon>Craniata</taxon>
        <taxon>Vertebrata</taxon>
        <taxon>Euteleostomi</taxon>
        <taxon>Actinopterygii</taxon>
        <taxon>Neopterygii</taxon>
        <taxon>Teleostei</taxon>
        <taxon>Notacanthiformes</taxon>
        <taxon>Halosauridae</taxon>
        <taxon>Aldrovandia</taxon>
    </lineage>
</organism>
<dbReference type="Proteomes" id="UP001221898">
    <property type="component" value="Unassembled WGS sequence"/>
</dbReference>
<sequence length="106" mass="12013">MSLSWSNVSVQMRTMFWIIQTRLLQLQKENAYFVDKVDDLENRSRSSNLRFIQVPESAEGRNVISFMSLLIQELLGETTFLSHRSLKGLTVALPPGETIDPSLGPS</sequence>
<name>A0AAD7VX38_9TELE</name>
<evidence type="ECO:0000313" key="1">
    <source>
        <dbReference type="EMBL" id="KAJ8344567.1"/>
    </source>
</evidence>
<proteinExistence type="predicted"/>